<comment type="caution">
    <text evidence="1">The sequence shown here is derived from an EMBL/GenBank/DDBJ whole genome shotgun (WGS) entry which is preliminary data.</text>
</comment>
<accession>A0A8X7XI88</accession>
<feature type="non-terminal residue" evidence="1">
    <location>
        <position position="367"/>
    </location>
</feature>
<evidence type="ECO:0000313" key="1">
    <source>
        <dbReference type="EMBL" id="KAG2468816.1"/>
    </source>
</evidence>
<dbReference type="SUPFAM" id="SSF50978">
    <property type="entry name" value="WD40 repeat-like"/>
    <property type="match status" value="1"/>
</dbReference>
<dbReference type="GO" id="GO:0032006">
    <property type="term" value="P:regulation of TOR signaling"/>
    <property type="evidence" value="ECO:0007669"/>
    <property type="project" value="TreeGrafter"/>
</dbReference>
<sequence length="367" mass="40494">MVYLPRPAYRGINALRTSVSLREAVREGDEMVLTKDSVVVTHWAVYFVQLFKADPPARMLDISGSMVFEADPPISCEPLGLTEIAQVVNQLRGGKAAEIYSIFSRLVLNELVVGDTSGKLYVYKNDDPKPWLTRFCVGMNFVVAVGAEGWFHLFDLSLSQIKTDASGHQETVLGDDLKPSFTQHIPANTKVILISDIDGDGRNELVVGYTDRVVRAFRWEESLDTTELGSGQLILLKKWLLEGQVDSLSVNPGPDGSPQLMVSQPGCGYAILRCTWISTYDSQTNGASVSESSTGDVNMRLTSGRIHNKNVSTHLIGSIKRDEKYTASLKVHPFTEHTVLAACGKQKEQGLNDMPVDPTHAQSYWMN</sequence>
<dbReference type="PANTHER" id="PTHR16317:SF1">
    <property type="entry name" value="KICSTOR COMPLEX PROTEIN ITFG2"/>
    <property type="match status" value="1"/>
</dbReference>
<dbReference type="AlphaFoldDB" id="A0A8X7XI88"/>
<evidence type="ECO:0000313" key="2">
    <source>
        <dbReference type="Proteomes" id="UP000886611"/>
    </source>
</evidence>
<proteinExistence type="predicted"/>
<dbReference type="Proteomes" id="UP000886611">
    <property type="component" value="Unassembled WGS sequence"/>
</dbReference>
<organism evidence="1 2">
    <name type="scientific">Polypterus senegalus</name>
    <name type="common">Senegal bichir</name>
    <dbReference type="NCBI Taxonomy" id="55291"/>
    <lineage>
        <taxon>Eukaryota</taxon>
        <taxon>Metazoa</taxon>
        <taxon>Chordata</taxon>
        <taxon>Craniata</taxon>
        <taxon>Vertebrata</taxon>
        <taxon>Euteleostomi</taxon>
        <taxon>Actinopterygii</taxon>
        <taxon>Polypteriformes</taxon>
        <taxon>Polypteridae</taxon>
        <taxon>Polypterus</taxon>
    </lineage>
</organism>
<dbReference type="InterPro" id="IPR036322">
    <property type="entry name" value="WD40_repeat_dom_sf"/>
</dbReference>
<reference evidence="1 2" key="1">
    <citation type="journal article" date="2021" name="Cell">
        <title>Tracing the genetic footprints of vertebrate landing in non-teleost ray-finned fishes.</title>
        <authorList>
            <person name="Bi X."/>
            <person name="Wang K."/>
            <person name="Yang L."/>
            <person name="Pan H."/>
            <person name="Jiang H."/>
            <person name="Wei Q."/>
            <person name="Fang M."/>
            <person name="Yu H."/>
            <person name="Zhu C."/>
            <person name="Cai Y."/>
            <person name="He Y."/>
            <person name="Gan X."/>
            <person name="Zeng H."/>
            <person name="Yu D."/>
            <person name="Zhu Y."/>
            <person name="Jiang H."/>
            <person name="Qiu Q."/>
            <person name="Yang H."/>
            <person name="Zhang Y.E."/>
            <person name="Wang W."/>
            <person name="Zhu M."/>
            <person name="He S."/>
            <person name="Zhang G."/>
        </authorList>
    </citation>
    <scope>NUCLEOTIDE SEQUENCE [LARGE SCALE GENOMIC DNA]</scope>
    <source>
        <strain evidence="1">Bchr_013</strain>
    </source>
</reference>
<keyword evidence="2" id="KW-1185">Reference proteome</keyword>
<dbReference type="PANTHER" id="PTHR16317">
    <property type="entry name" value="INTEGRIN ALPHA REPEAT DOMAIN-CONTAINING"/>
    <property type="match status" value="1"/>
</dbReference>
<feature type="non-terminal residue" evidence="1">
    <location>
        <position position="1"/>
    </location>
</feature>
<gene>
    <name evidence="1" type="primary">Itfg2_1</name>
    <name evidence="1" type="ORF">GTO96_0004720</name>
</gene>
<dbReference type="Pfam" id="PF15907">
    <property type="entry name" value="Itfg2"/>
    <property type="match status" value="1"/>
</dbReference>
<dbReference type="InterPro" id="IPR031793">
    <property type="entry name" value="KICSTOR_ITFG2"/>
</dbReference>
<dbReference type="EMBL" id="JAATIS010000220">
    <property type="protein sequence ID" value="KAG2468816.1"/>
    <property type="molecule type" value="Genomic_DNA"/>
</dbReference>
<name>A0A8X7XI88_POLSE</name>
<protein>
    <submittedName>
        <fullName evidence="1">ITFG2 protein</fullName>
    </submittedName>
</protein>
<dbReference type="GO" id="GO:0140007">
    <property type="term" value="C:KICSTOR complex"/>
    <property type="evidence" value="ECO:0007669"/>
    <property type="project" value="TreeGrafter"/>
</dbReference>